<reference evidence="4" key="2">
    <citation type="submission" date="2010-05" db="EMBL/GenBank/DDBJ databases">
        <title>The genome sequence of Magnaporthe poae strain ATCC 64411.</title>
        <authorList>
            <person name="Ma L.-J."/>
            <person name="Dead R."/>
            <person name="Young S."/>
            <person name="Zeng Q."/>
            <person name="Koehrsen M."/>
            <person name="Alvarado L."/>
            <person name="Berlin A."/>
            <person name="Chapman S.B."/>
            <person name="Chen Z."/>
            <person name="Freedman E."/>
            <person name="Gellesch M."/>
            <person name="Goldberg J."/>
            <person name="Griggs A."/>
            <person name="Gujja S."/>
            <person name="Heilman E.R."/>
            <person name="Heiman D."/>
            <person name="Hepburn T."/>
            <person name="Howarth C."/>
            <person name="Jen D."/>
            <person name="Larson L."/>
            <person name="Mehta T."/>
            <person name="Neiman D."/>
            <person name="Pearson M."/>
            <person name="Roberts A."/>
            <person name="Saif S."/>
            <person name="Shea T."/>
            <person name="Shenoy N."/>
            <person name="Sisk P."/>
            <person name="Stolte C."/>
            <person name="Sykes S."/>
            <person name="Walk T."/>
            <person name="White J."/>
            <person name="Yandava C."/>
            <person name="Haas B."/>
            <person name="Nusbaum C."/>
            <person name="Birren B."/>
        </authorList>
    </citation>
    <scope>NUCLEOTIDE SEQUENCE [LARGE SCALE GENOMIC DNA]</scope>
    <source>
        <strain evidence="4">ATCC 64411 / 73-15</strain>
    </source>
</reference>
<feature type="compositionally biased region" description="Basic and acidic residues" evidence="1">
    <location>
        <begin position="132"/>
        <end position="151"/>
    </location>
</feature>
<evidence type="ECO:0000313" key="3">
    <source>
        <dbReference type="EnsemblFungi" id="MAPG_01287T0"/>
    </source>
</evidence>
<proteinExistence type="predicted"/>
<dbReference type="VEuPathDB" id="FungiDB:MAPG_01287"/>
<accession>A0A0C4DNA6</accession>
<sequence>MCLVMLGSTDTRSAAARRTYVDDSSDAPLCPVDTKDSKATYRLRACEADGQLGAQGRPQLVSCCVDTAEDADCAARRGYRRAEYEEAYDDHGCVTWPKVRAKEDHELAADVERALGSADGLEASPQVGSGVRDIKEEEQCAENEGAHGYRL</sequence>
<reference evidence="2" key="1">
    <citation type="submission" date="2010-05" db="EMBL/GenBank/DDBJ databases">
        <title>The Genome Sequence of Magnaporthe poae strain ATCC 64411.</title>
        <authorList>
            <consortium name="The Broad Institute Genome Sequencing Platform"/>
            <consortium name="Broad Institute Genome Sequencing Center for Infectious Disease"/>
            <person name="Ma L.-J."/>
            <person name="Dead R."/>
            <person name="Young S."/>
            <person name="Zeng Q."/>
            <person name="Koehrsen M."/>
            <person name="Alvarado L."/>
            <person name="Berlin A."/>
            <person name="Chapman S.B."/>
            <person name="Chen Z."/>
            <person name="Freedman E."/>
            <person name="Gellesch M."/>
            <person name="Goldberg J."/>
            <person name="Griggs A."/>
            <person name="Gujja S."/>
            <person name="Heilman E.R."/>
            <person name="Heiman D."/>
            <person name="Hepburn T."/>
            <person name="Howarth C."/>
            <person name="Jen D."/>
            <person name="Larson L."/>
            <person name="Mehta T."/>
            <person name="Neiman D."/>
            <person name="Pearson M."/>
            <person name="Roberts A."/>
            <person name="Saif S."/>
            <person name="Shea T."/>
            <person name="Shenoy N."/>
            <person name="Sisk P."/>
            <person name="Stolte C."/>
            <person name="Sykes S."/>
            <person name="Walk T."/>
            <person name="White J."/>
            <person name="Yandava C."/>
            <person name="Haas B."/>
            <person name="Nusbaum C."/>
            <person name="Birren B."/>
        </authorList>
    </citation>
    <scope>NUCLEOTIDE SEQUENCE</scope>
    <source>
        <strain evidence="2">ATCC 64411</strain>
    </source>
</reference>
<dbReference type="Proteomes" id="UP000011715">
    <property type="component" value="Unassembled WGS sequence"/>
</dbReference>
<dbReference type="AlphaFoldDB" id="A0A0C4DNA6"/>
<reference evidence="2" key="3">
    <citation type="submission" date="2011-03" db="EMBL/GenBank/DDBJ databases">
        <title>Annotation of Magnaporthe poae ATCC 64411.</title>
        <authorList>
            <person name="Ma L.-J."/>
            <person name="Dead R."/>
            <person name="Young S.K."/>
            <person name="Zeng Q."/>
            <person name="Gargeya S."/>
            <person name="Fitzgerald M."/>
            <person name="Haas B."/>
            <person name="Abouelleil A."/>
            <person name="Alvarado L."/>
            <person name="Arachchi H.M."/>
            <person name="Berlin A."/>
            <person name="Brown A."/>
            <person name="Chapman S.B."/>
            <person name="Chen Z."/>
            <person name="Dunbar C."/>
            <person name="Freedman E."/>
            <person name="Gearin G."/>
            <person name="Gellesch M."/>
            <person name="Goldberg J."/>
            <person name="Griggs A."/>
            <person name="Gujja S."/>
            <person name="Heiman D."/>
            <person name="Howarth C."/>
            <person name="Larson L."/>
            <person name="Lui A."/>
            <person name="MacDonald P.J.P."/>
            <person name="Mehta T."/>
            <person name="Montmayeur A."/>
            <person name="Murphy C."/>
            <person name="Neiman D."/>
            <person name="Pearson M."/>
            <person name="Priest M."/>
            <person name="Roberts A."/>
            <person name="Saif S."/>
            <person name="Shea T."/>
            <person name="Shenoy N."/>
            <person name="Sisk P."/>
            <person name="Stolte C."/>
            <person name="Sykes S."/>
            <person name="Yandava C."/>
            <person name="Wortman J."/>
            <person name="Nusbaum C."/>
            <person name="Birren B."/>
        </authorList>
    </citation>
    <scope>NUCLEOTIDE SEQUENCE</scope>
    <source>
        <strain evidence="2">ATCC 64411</strain>
    </source>
</reference>
<dbReference type="EMBL" id="ADBL01000301">
    <property type="status" value="NOT_ANNOTATED_CDS"/>
    <property type="molecule type" value="Genomic_DNA"/>
</dbReference>
<reference evidence="3" key="5">
    <citation type="submission" date="2015-06" db="UniProtKB">
        <authorList>
            <consortium name="EnsemblFungi"/>
        </authorList>
    </citation>
    <scope>IDENTIFICATION</scope>
    <source>
        <strain evidence="3">ATCC 64411</strain>
    </source>
</reference>
<name>A0A0C4DNA6_MAGP6</name>
<reference evidence="3" key="4">
    <citation type="journal article" date="2015" name="G3 (Bethesda)">
        <title>Genome sequences of three phytopathogenic species of the Magnaporthaceae family of fungi.</title>
        <authorList>
            <person name="Okagaki L.H."/>
            <person name="Nunes C.C."/>
            <person name="Sailsbery J."/>
            <person name="Clay B."/>
            <person name="Brown D."/>
            <person name="John T."/>
            <person name="Oh Y."/>
            <person name="Young N."/>
            <person name="Fitzgerald M."/>
            <person name="Haas B.J."/>
            <person name="Zeng Q."/>
            <person name="Young S."/>
            <person name="Adiconis X."/>
            <person name="Fan L."/>
            <person name="Levin J.Z."/>
            <person name="Mitchell T.K."/>
            <person name="Okubara P.A."/>
            <person name="Farman M.L."/>
            <person name="Kohn L.M."/>
            <person name="Birren B."/>
            <person name="Ma L.-J."/>
            <person name="Dean R.A."/>
        </authorList>
    </citation>
    <scope>NUCLEOTIDE SEQUENCE</scope>
    <source>
        <strain evidence="3">ATCC 64411 / 73-15</strain>
    </source>
</reference>
<feature type="region of interest" description="Disordered" evidence="1">
    <location>
        <begin position="119"/>
        <end position="151"/>
    </location>
</feature>
<protein>
    <submittedName>
        <fullName evidence="2 3">Uncharacterized protein</fullName>
    </submittedName>
</protein>
<evidence type="ECO:0000256" key="1">
    <source>
        <dbReference type="SAM" id="MobiDB-lite"/>
    </source>
</evidence>
<evidence type="ECO:0000313" key="2">
    <source>
        <dbReference type="EMBL" id="KLU82212.1"/>
    </source>
</evidence>
<evidence type="ECO:0000313" key="4">
    <source>
        <dbReference type="Proteomes" id="UP000011715"/>
    </source>
</evidence>
<organism evidence="3 4">
    <name type="scientific">Magnaporthiopsis poae (strain ATCC 64411 / 73-15)</name>
    <name type="common">Kentucky bluegrass fungus</name>
    <name type="synonym">Magnaporthe poae</name>
    <dbReference type="NCBI Taxonomy" id="644358"/>
    <lineage>
        <taxon>Eukaryota</taxon>
        <taxon>Fungi</taxon>
        <taxon>Dikarya</taxon>
        <taxon>Ascomycota</taxon>
        <taxon>Pezizomycotina</taxon>
        <taxon>Sordariomycetes</taxon>
        <taxon>Sordariomycetidae</taxon>
        <taxon>Magnaporthales</taxon>
        <taxon>Magnaporthaceae</taxon>
        <taxon>Magnaporthiopsis</taxon>
    </lineage>
</organism>
<dbReference type="EMBL" id="GL876966">
    <property type="protein sequence ID" value="KLU82212.1"/>
    <property type="molecule type" value="Genomic_DNA"/>
</dbReference>
<gene>
    <name evidence="2" type="ORF">MAPG_01287</name>
</gene>
<keyword evidence="4" id="KW-1185">Reference proteome</keyword>
<dbReference type="EnsemblFungi" id="MAPG_01287T0">
    <property type="protein sequence ID" value="MAPG_01287T0"/>
    <property type="gene ID" value="MAPG_01287"/>
</dbReference>